<sequence length="159" mass="17543">MDERKEEAAAKLKKAIQRNVIGKLEAQKISQLLPAMQAKQIGLIGIGFDPDGVDEFVTGEFFKGDIYLDPEREVYHNLGLHRASKTKGIGSLFSSKFRHLAKETKQNNTGGNFKGDAWQNGGVFIVAKGGQLVFEHRQHVPTDQVDMNELARVLGVGIP</sequence>
<dbReference type="Gene3D" id="3.40.30.10">
    <property type="entry name" value="Glutaredoxin"/>
    <property type="match status" value="1"/>
</dbReference>
<reference evidence="1 2" key="2">
    <citation type="submission" date="2018-11" db="EMBL/GenBank/DDBJ databases">
        <authorList>
            <consortium name="Pathogen Informatics"/>
        </authorList>
    </citation>
    <scope>NUCLEOTIDE SEQUENCE [LARGE SCALE GENOMIC DNA]</scope>
    <source>
        <strain evidence="1 2">Egypt</strain>
    </source>
</reference>
<dbReference type="Proteomes" id="UP000272942">
    <property type="component" value="Unassembled WGS sequence"/>
</dbReference>
<reference evidence="3" key="1">
    <citation type="submission" date="2016-06" db="UniProtKB">
        <authorList>
            <consortium name="WormBaseParasite"/>
        </authorList>
    </citation>
    <scope>IDENTIFICATION</scope>
</reference>
<accession>A0A183AGI7</accession>
<proteinExistence type="predicted"/>
<gene>
    <name evidence="1" type="ORF">ECPE_LOCUS6072</name>
</gene>
<evidence type="ECO:0000313" key="3">
    <source>
        <dbReference type="WBParaSite" id="ECPE_0000608501-mRNA-1"/>
    </source>
</evidence>
<dbReference type="Pfam" id="PF13911">
    <property type="entry name" value="AhpC-TSA_2"/>
    <property type="match status" value="1"/>
</dbReference>
<dbReference type="AlphaFoldDB" id="A0A183AGI7"/>
<evidence type="ECO:0000313" key="2">
    <source>
        <dbReference type="Proteomes" id="UP000272942"/>
    </source>
</evidence>
<evidence type="ECO:0000313" key="1">
    <source>
        <dbReference type="EMBL" id="VDP77341.1"/>
    </source>
</evidence>
<dbReference type="OrthoDB" id="40334at2759"/>
<dbReference type="EMBL" id="UZAN01043000">
    <property type="protein sequence ID" value="VDP77341.1"/>
    <property type="molecule type" value="Genomic_DNA"/>
</dbReference>
<name>A0A183AGI7_9TREM</name>
<keyword evidence="2" id="KW-1185">Reference proteome</keyword>
<dbReference type="InterPro" id="IPR032801">
    <property type="entry name" value="PXL2A/B/C"/>
</dbReference>
<dbReference type="PANTHER" id="PTHR28630">
    <property type="match status" value="1"/>
</dbReference>
<organism evidence="3">
    <name type="scientific">Echinostoma caproni</name>
    <dbReference type="NCBI Taxonomy" id="27848"/>
    <lineage>
        <taxon>Eukaryota</taxon>
        <taxon>Metazoa</taxon>
        <taxon>Spiralia</taxon>
        <taxon>Lophotrochozoa</taxon>
        <taxon>Platyhelminthes</taxon>
        <taxon>Trematoda</taxon>
        <taxon>Digenea</taxon>
        <taxon>Plagiorchiida</taxon>
        <taxon>Echinostomata</taxon>
        <taxon>Echinostomatoidea</taxon>
        <taxon>Echinostomatidae</taxon>
        <taxon>Echinostoma</taxon>
    </lineage>
</organism>
<protein>
    <submittedName>
        <fullName evidence="3">Peroxiredoxin-like 2 activated in M-CSF stimulated monocytes</fullName>
    </submittedName>
</protein>
<dbReference type="WBParaSite" id="ECPE_0000608501-mRNA-1">
    <property type="protein sequence ID" value="ECPE_0000608501-mRNA-1"/>
    <property type="gene ID" value="ECPE_0000608501"/>
</dbReference>
<dbReference type="PANTHER" id="PTHR28630:SF3">
    <property type="entry name" value="PEROXIREDOXIN-LIKE 2C"/>
    <property type="match status" value="1"/>
</dbReference>